<dbReference type="GO" id="GO:0046872">
    <property type="term" value="F:metal ion binding"/>
    <property type="evidence" value="ECO:0007669"/>
    <property type="project" value="UniProtKB-KW"/>
</dbReference>
<keyword evidence="4" id="KW-0479">Metal-binding</keyword>
<dbReference type="NCBIfam" id="TIGR02191">
    <property type="entry name" value="RNaseIII"/>
    <property type="match status" value="1"/>
</dbReference>
<evidence type="ECO:0000259" key="9">
    <source>
        <dbReference type="PROSITE" id="PS50142"/>
    </source>
</evidence>
<feature type="non-terminal residue" evidence="10">
    <location>
        <position position="179"/>
    </location>
</feature>
<gene>
    <name evidence="10" type="ORF">METZ01_LOCUS357717</name>
</gene>
<dbReference type="InterPro" id="IPR036389">
    <property type="entry name" value="RNase_III_sf"/>
</dbReference>
<accession>A0A382S4P6</accession>
<reference evidence="10" key="1">
    <citation type="submission" date="2018-05" db="EMBL/GenBank/DDBJ databases">
        <authorList>
            <person name="Lanie J.A."/>
            <person name="Ng W.-L."/>
            <person name="Kazmierczak K.M."/>
            <person name="Andrzejewski T.M."/>
            <person name="Davidsen T.M."/>
            <person name="Wayne K.J."/>
            <person name="Tettelin H."/>
            <person name="Glass J.I."/>
            <person name="Rusch D."/>
            <person name="Podicherti R."/>
            <person name="Tsui H.-C.T."/>
            <person name="Winkler M.E."/>
        </authorList>
    </citation>
    <scope>NUCLEOTIDE SEQUENCE</scope>
</reference>
<dbReference type="SUPFAM" id="SSF69065">
    <property type="entry name" value="RNase III domain-like"/>
    <property type="match status" value="1"/>
</dbReference>
<dbReference type="PROSITE" id="PS50142">
    <property type="entry name" value="RNASE_3_2"/>
    <property type="match status" value="1"/>
</dbReference>
<protein>
    <recommendedName>
        <fullName evidence="2">ribonuclease III</fullName>
        <ecNumber evidence="2">3.1.26.3</ecNumber>
    </recommendedName>
</protein>
<dbReference type="PANTHER" id="PTHR14950">
    <property type="entry name" value="DICER-RELATED"/>
    <property type="match status" value="1"/>
</dbReference>
<dbReference type="Gene3D" id="1.10.1520.10">
    <property type="entry name" value="Ribonuclease III domain"/>
    <property type="match status" value="1"/>
</dbReference>
<evidence type="ECO:0000313" key="10">
    <source>
        <dbReference type="EMBL" id="SVD04863.1"/>
    </source>
</evidence>
<dbReference type="PANTHER" id="PTHR14950:SF37">
    <property type="entry name" value="ENDORIBONUCLEASE DICER"/>
    <property type="match status" value="1"/>
</dbReference>
<feature type="domain" description="RNase III" evidence="9">
    <location>
        <begin position="5"/>
        <end position="127"/>
    </location>
</feature>
<keyword evidence="5" id="KW-0255">Endonuclease</keyword>
<dbReference type="AlphaFoldDB" id="A0A382S4P6"/>
<evidence type="ECO:0000256" key="6">
    <source>
        <dbReference type="ARBA" id="ARBA00022801"/>
    </source>
</evidence>
<evidence type="ECO:0000256" key="4">
    <source>
        <dbReference type="ARBA" id="ARBA00022723"/>
    </source>
</evidence>
<keyword evidence="8" id="KW-0694">RNA-binding</keyword>
<sequence>VKSDFDWAAKHFGYRFAATSLLVQAVTHRSAGSSNNERLEFLGDSVLGSVVSEQLYRAQPHADEGSLSRIRASLVKRSMLAEIAAEIELGNLVRLGPGELKSGGHHKQSILADALEAVLGAIFLDGGHQSAKIAILNIYGSRLENFPDGDTLKDFKTLLQEKLQGQGLPPPEYVVTSVS</sequence>
<evidence type="ECO:0000256" key="3">
    <source>
        <dbReference type="ARBA" id="ARBA00022722"/>
    </source>
</evidence>
<dbReference type="Pfam" id="PF14622">
    <property type="entry name" value="Ribonucleas_3_3"/>
    <property type="match status" value="1"/>
</dbReference>
<evidence type="ECO:0000256" key="8">
    <source>
        <dbReference type="ARBA" id="ARBA00022884"/>
    </source>
</evidence>
<evidence type="ECO:0000256" key="2">
    <source>
        <dbReference type="ARBA" id="ARBA00012177"/>
    </source>
</evidence>
<organism evidence="10">
    <name type="scientific">marine metagenome</name>
    <dbReference type="NCBI Taxonomy" id="408172"/>
    <lineage>
        <taxon>unclassified sequences</taxon>
        <taxon>metagenomes</taxon>
        <taxon>ecological metagenomes</taxon>
    </lineage>
</organism>
<feature type="non-terminal residue" evidence="10">
    <location>
        <position position="1"/>
    </location>
</feature>
<proteinExistence type="predicted"/>
<evidence type="ECO:0000256" key="1">
    <source>
        <dbReference type="ARBA" id="ARBA00000109"/>
    </source>
</evidence>
<dbReference type="GO" id="GO:0003723">
    <property type="term" value="F:RNA binding"/>
    <property type="evidence" value="ECO:0007669"/>
    <property type="project" value="UniProtKB-KW"/>
</dbReference>
<dbReference type="CDD" id="cd00593">
    <property type="entry name" value="RIBOc"/>
    <property type="match status" value="1"/>
</dbReference>
<evidence type="ECO:0000256" key="5">
    <source>
        <dbReference type="ARBA" id="ARBA00022759"/>
    </source>
</evidence>
<dbReference type="GO" id="GO:0004525">
    <property type="term" value="F:ribonuclease III activity"/>
    <property type="evidence" value="ECO:0007669"/>
    <property type="project" value="UniProtKB-EC"/>
</dbReference>
<dbReference type="SMART" id="SM00535">
    <property type="entry name" value="RIBOc"/>
    <property type="match status" value="1"/>
</dbReference>
<comment type="catalytic activity">
    <reaction evidence="1">
        <text>Endonucleolytic cleavage to 5'-phosphomonoester.</text>
        <dbReference type="EC" id="3.1.26.3"/>
    </reaction>
</comment>
<name>A0A382S4P6_9ZZZZ</name>
<dbReference type="InterPro" id="IPR000999">
    <property type="entry name" value="RNase_III_dom"/>
</dbReference>
<dbReference type="PROSITE" id="PS00517">
    <property type="entry name" value="RNASE_3_1"/>
    <property type="match status" value="1"/>
</dbReference>
<dbReference type="EC" id="3.1.26.3" evidence="2"/>
<dbReference type="FunFam" id="1.10.1520.10:FF:000001">
    <property type="entry name" value="Ribonuclease 3"/>
    <property type="match status" value="1"/>
</dbReference>
<dbReference type="EMBL" id="UINC01126402">
    <property type="protein sequence ID" value="SVD04863.1"/>
    <property type="molecule type" value="Genomic_DNA"/>
</dbReference>
<dbReference type="GO" id="GO:0006364">
    <property type="term" value="P:rRNA processing"/>
    <property type="evidence" value="ECO:0007669"/>
    <property type="project" value="InterPro"/>
</dbReference>
<dbReference type="InterPro" id="IPR011907">
    <property type="entry name" value="RNase_III"/>
</dbReference>
<keyword evidence="3" id="KW-0540">Nuclease</keyword>
<keyword evidence="7" id="KW-0460">Magnesium</keyword>
<evidence type="ECO:0000256" key="7">
    <source>
        <dbReference type="ARBA" id="ARBA00022842"/>
    </source>
</evidence>
<keyword evidence="6" id="KW-0378">Hydrolase</keyword>